<gene>
    <name evidence="8" type="ORF">NMOB1V02_LOCUS10835</name>
</gene>
<feature type="compositionally biased region" description="Basic and acidic residues" evidence="6">
    <location>
        <begin position="13"/>
        <end position="22"/>
    </location>
</feature>
<comment type="subcellular location">
    <subcellularLocation>
        <location evidence="1">Membrane</location>
        <topology evidence="1">Multi-pass membrane protein</topology>
    </subcellularLocation>
</comment>
<dbReference type="GO" id="GO:0140410">
    <property type="term" value="F:monoatomic cation:bicarbonate symporter activity"/>
    <property type="evidence" value="ECO:0007669"/>
    <property type="project" value="TreeGrafter"/>
</dbReference>
<name>A0A7R9BX19_9CRUS</name>
<comment type="similarity">
    <text evidence="2">Belongs to the ZIP transporter (TC 2.A.5) family.</text>
</comment>
<evidence type="ECO:0000256" key="1">
    <source>
        <dbReference type="ARBA" id="ARBA00004141"/>
    </source>
</evidence>
<evidence type="ECO:0000256" key="7">
    <source>
        <dbReference type="SAM" id="Phobius"/>
    </source>
</evidence>
<dbReference type="Proteomes" id="UP000678499">
    <property type="component" value="Unassembled WGS sequence"/>
</dbReference>
<dbReference type="InterPro" id="IPR003689">
    <property type="entry name" value="ZIP"/>
</dbReference>
<dbReference type="EMBL" id="OA887076">
    <property type="protein sequence ID" value="CAD7283218.1"/>
    <property type="molecule type" value="Genomic_DNA"/>
</dbReference>
<evidence type="ECO:0000313" key="8">
    <source>
        <dbReference type="EMBL" id="CAD7283218.1"/>
    </source>
</evidence>
<feature type="transmembrane region" description="Helical" evidence="7">
    <location>
        <begin position="197"/>
        <end position="216"/>
    </location>
</feature>
<dbReference type="GO" id="GO:0030003">
    <property type="term" value="P:intracellular monoatomic cation homeostasis"/>
    <property type="evidence" value="ECO:0007669"/>
    <property type="project" value="TreeGrafter"/>
</dbReference>
<proteinExistence type="inferred from homology"/>
<feature type="compositionally biased region" description="Basic residues" evidence="6">
    <location>
        <begin position="40"/>
        <end position="56"/>
    </location>
</feature>
<evidence type="ECO:0000256" key="6">
    <source>
        <dbReference type="SAM" id="MobiDB-lite"/>
    </source>
</evidence>
<keyword evidence="5 7" id="KW-0472">Membrane</keyword>
<dbReference type="InterPro" id="IPR050799">
    <property type="entry name" value="ZIP_Transporter"/>
</dbReference>
<protein>
    <submittedName>
        <fullName evidence="8">Uncharacterized protein</fullName>
    </submittedName>
</protein>
<organism evidence="8">
    <name type="scientific">Notodromas monacha</name>
    <dbReference type="NCBI Taxonomy" id="399045"/>
    <lineage>
        <taxon>Eukaryota</taxon>
        <taxon>Metazoa</taxon>
        <taxon>Ecdysozoa</taxon>
        <taxon>Arthropoda</taxon>
        <taxon>Crustacea</taxon>
        <taxon>Oligostraca</taxon>
        <taxon>Ostracoda</taxon>
        <taxon>Podocopa</taxon>
        <taxon>Podocopida</taxon>
        <taxon>Cypridocopina</taxon>
        <taxon>Cypridoidea</taxon>
        <taxon>Cyprididae</taxon>
        <taxon>Notodromas</taxon>
    </lineage>
</organism>
<feature type="transmembrane region" description="Helical" evidence="7">
    <location>
        <begin position="127"/>
        <end position="147"/>
    </location>
</feature>
<dbReference type="GO" id="GO:0005385">
    <property type="term" value="F:zinc ion transmembrane transporter activity"/>
    <property type="evidence" value="ECO:0007669"/>
    <property type="project" value="TreeGrafter"/>
</dbReference>
<dbReference type="GO" id="GO:0005886">
    <property type="term" value="C:plasma membrane"/>
    <property type="evidence" value="ECO:0007669"/>
    <property type="project" value="TreeGrafter"/>
</dbReference>
<dbReference type="PANTHER" id="PTHR12191">
    <property type="entry name" value="SOLUTE CARRIER FAMILY 39"/>
    <property type="match status" value="1"/>
</dbReference>
<feature type="compositionally biased region" description="Acidic residues" evidence="6">
    <location>
        <begin position="23"/>
        <end position="32"/>
    </location>
</feature>
<feature type="region of interest" description="Disordered" evidence="6">
    <location>
        <begin position="1"/>
        <end position="58"/>
    </location>
</feature>
<keyword evidence="9" id="KW-1185">Reference proteome</keyword>
<evidence type="ECO:0000256" key="5">
    <source>
        <dbReference type="ARBA" id="ARBA00023136"/>
    </source>
</evidence>
<keyword evidence="4 7" id="KW-1133">Transmembrane helix</keyword>
<evidence type="ECO:0000256" key="4">
    <source>
        <dbReference type="ARBA" id="ARBA00022989"/>
    </source>
</evidence>
<dbReference type="AlphaFoldDB" id="A0A7R9BX19"/>
<sequence>MGPARVPMGTTSDRSEAQRRESDDDTCDEPDEKDALKKDKGVHHHHRHHHHHHHHIKPDSASAVAWMVIAGDGLHNLTDGIAIGSAFAVSYWGGLSTTVAVFCHELPHEVGDFAMLLATGMTVKQALLYNVLSSVLCFAGMAAGIFMVTNSPDGGEATISNWVSAATAGVFIYIALVDMIPELTNSDRGPKNPCLRVTIEVLGMLTGVLIMFVIAFHEDGFYSFLE</sequence>
<feature type="transmembrane region" description="Helical" evidence="7">
    <location>
        <begin position="159"/>
        <end position="176"/>
    </location>
</feature>
<dbReference type="Pfam" id="PF02535">
    <property type="entry name" value="Zip"/>
    <property type="match status" value="1"/>
</dbReference>
<dbReference type="GO" id="GO:0071578">
    <property type="term" value="P:zinc ion import across plasma membrane"/>
    <property type="evidence" value="ECO:0007669"/>
    <property type="project" value="TreeGrafter"/>
</dbReference>
<dbReference type="EMBL" id="CAJPEX010005039">
    <property type="protein sequence ID" value="CAG0923370.1"/>
    <property type="molecule type" value="Genomic_DNA"/>
</dbReference>
<evidence type="ECO:0000256" key="2">
    <source>
        <dbReference type="ARBA" id="ARBA00006939"/>
    </source>
</evidence>
<evidence type="ECO:0000256" key="3">
    <source>
        <dbReference type="ARBA" id="ARBA00022692"/>
    </source>
</evidence>
<dbReference type="OrthoDB" id="200954at2759"/>
<dbReference type="PANTHER" id="PTHR12191:SF37">
    <property type="entry name" value="ZINC TRANSPORTER FOI"/>
    <property type="match status" value="1"/>
</dbReference>
<keyword evidence="3 7" id="KW-0812">Transmembrane</keyword>
<reference evidence="8" key="1">
    <citation type="submission" date="2020-11" db="EMBL/GenBank/DDBJ databases">
        <authorList>
            <person name="Tran Van P."/>
        </authorList>
    </citation>
    <scope>NUCLEOTIDE SEQUENCE</scope>
</reference>
<evidence type="ECO:0000313" key="9">
    <source>
        <dbReference type="Proteomes" id="UP000678499"/>
    </source>
</evidence>
<accession>A0A7R9BX19</accession>